<evidence type="ECO:0000256" key="1">
    <source>
        <dbReference type="ARBA" id="ARBA00004141"/>
    </source>
</evidence>
<comment type="subcellular location">
    <subcellularLocation>
        <location evidence="1">Membrane</location>
        <topology evidence="1">Multi-pass membrane protein</topology>
    </subcellularLocation>
</comment>
<dbReference type="Pfam" id="PF00535">
    <property type="entry name" value="Glycos_transf_2"/>
    <property type="match status" value="1"/>
</dbReference>
<dbReference type="OrthoDB" id="9807795at2"/>
<name>A0A2S6ND05_9HYPH</name>
<evidence type="ECO:0000313" key="9">
    <source>
        <dbReference type="Proteomes" id="UP000239089"/>
    </source>
</evidence>
<dbReference type="AlphaFoldDB" id="A0A2S6ND05"/>
<sequence>MDEIVTSEGRPSSEPADPATCLLSVVVPVYKEEGSIPDFLARIVPVLEPLGPYEIIFALDPSPDRTEAVIAEAMRANPRIKGLVFSRRFGQPAATLGGILNASGDWVVAIDVDLQDPPELIPDLLAKARRDSLDVVTARRRSRVGETLVKRIVAGVGYAVINRISDVPIPANTGDFRIMSRRVVEELRNLRESHGFLRGLVSFVGFPQGELEYDRDARAVGAGNYNRHLGSIRIGFNGLFGFSTVPLQMMIWVGFALAILSVFGIGVVVALKILNGPAYPIGLPTLTVLVLFLGGVQLVGAGVTGEYIGRIYEEVRSRPQYIVDRALGVDVRSPRGR</sequence>
<keyword evidence="6" id="KW-0472">Membrane</keyword>
<dbReference type="GO" id="GO:0005886">
    <property type="term" value="C:plasma membrane"/>
    <property type="evidence" value="ECO:0007669"/>
    <property type="project" value="TreeGrafter"/>
</dbReference>
<gene>
    <name evidence="8" type="ORF">CCR94_04835</name>
</gene>
<keyword evidence="5" id="KW-1133">Transmembrane helix</keyword>
<comment type="caution">
    <text evidence="8">The sequence shown here is derived from an EMBL/GenBank/DDBJ whole genome shotgun (WGS) entry which is preliminary data.</text>
</comment>
<keyword evidence="2" id="KW-0328">Glycosyltransferase</keyword>
<dbReference type="Gene3D" id="3.90.550.10">
    <property type="entry name" value="Spore Coat Polysaccharide Biosynthesis Protein SpsA, Chain A"/>
    <property type="match status" value="1"/>
</dbReference>
<evidence type="ECO:0000256" key="3">
    <source>
        <dbReference type="ARBA" id="ARBA00022679"/>
    </source>
</evidence>
<dbReference type="GO" id="GO:0016757">
    <property type="term" value="F:glycosyltransferase activity"/>
    <property type="evidence" value="ECO:0007669"/>
    <property type="project" value="UniProtKB-KW"/>
</dbReference>
<dbReference type="InterPro" id="IPR029044">
    <property type="entry name" value="Nucleotide-diphossugar_trans"/>
</dbReference>
<evidence type="ECO:0000259" key="7">
    <source>
        <dbReference type="Pfam" id="PF00535"/>
    </source>
</evidence>
<proteinExistence type="predicted"/>
<dbReference type="PANTHER" id="PTHR48090:SF1">
    <property type="entry name" value="PROPHAGE BACTOPRENOL GLUCOSYL TRANSFERASE HOMOLOG"/>
    <property type="match status" value="1"/>
</dbReference>
<keyword evidence="9" id="KW-1185">Reference proteome</keyword>
<evidence type="ECO:0000256" key="2">
    <source>
        <dbReference type="ARBA" id="ARBA00022676"/>
    </source>
</evidence>
<dbReference type="InterPro" id="IPR001173">
    <property type="entry name" value="Glyco_trans_2-like"/>
</dbReference>
<dbReference type="InterPro" id="IPR050256">
    <property type="entry name" value="Glycosyltransferase_2"/>
</dbReference>
<reference evidence="8 9" key="1">
    <citation type="journal article" date="2018" name="Arch. Microbiol.">
        <title>New insights into the metabolic potential of the phototrophic purple bacterium Rhodopila globiformis DSM 161(T) from its draft genome sequence and evidence for a vanadium-dependent nitrogenase.</title>
        <authorList>
            <person name="Imhoff J.F."/>
            <person name="Rahn T."/>
            <person name="Kunzel S."/>
            <person name="Neulinger S.C."/>
        </authorList>
    </citation>
    <scope>NUCLEOTIDE SEQUENCE [LARGE SCALE GENOMIC DNA]</scope>
    <source>
        <strain evidence="8 9">DSM 16996</strain>
    </source>
</reference>
<dbReference type="RefSeq" id="WP_104506748.1">
    <property type="nucleotide sequence ID" value="NZ_JACIGC010000005.1"/>
</dbReference>
<evidence type="ECO:0000256" key="5">
    <source>
        <dbReference type="ARBA" id="ARBA00022989"/>
    </source>
</evidence>
<protein>
    <submittedName>
        <fullName evidence="8">Glycosyl transferase</fullName>
    </submittedName>
</protein>
<dbReference type="PANTHER" id="PTHR48090">
    <property type="entry name" value="UNDECAPRENYL-PHOSPHATE 4-DEOXY-4-FORMAMIDO-L-ARABINOSE TRANSFERASE-RELATED"/>
    <property type="match status" value="1"/>
</dbReference>
<accession>A0A2S6ND05</accession>
<organism evidence="8 9">
    <name type="scientific">Rhodoblastus sphagnicola</name>
    <dbReference type="NCBI Taxonomy" id="333368"/>
    <lineage>
        <taxon>Bacteria</taxon>
        <taxon>Pseudomonadati</taxon>
        <taxon>Pseudomonadota</taxon>
        <taxon>Alphaproteobacteria</taxon>
        <taxon>Hyphomicrobiales</taxon>
        <taxon>Rhodoblastaceae</taxon>
        <taxon>Rhodoblastus</taxon>
    </lineage>
</organism>
<dbReference type="Proteomes" id="UP000239089">
    <property type="component" value="Unassembled WGS sequence"/>
</dbReference>
<evidence type="ECO:0000256" key="6">
    <source>
        <dbReference type="ARBA" id="ARBA00023136"/>
    </source>
</evidence>
<dbReference type="CDD" id="cd04187">
    <property type="entry name" value="DPM1_like_bac"/>
    <property type="match status" value="1"/>
</dbReference>
<evidence type="ECO:0000313" key="8">
    <source>
        <dbReference type="EMBL" id="PPQ32515.1"/>
    </source>
</evidence>
<evidence type="ECO:0000256" key="4">
    <source>
        <dbReference type="ARBA" id="ARBA00022692"/>
    </source>
</evidence>
<feature type="domain" description="Glycosyltransferase 2-like" evidence="7">
    <location>
        <begin position="24"/>
        <end position="187"/>
    </location>
</feature>
<keyword evidence="4" id="KW-0812">Transmembrane</keyword>
<dbReference type="EMBL" id="NHSJ01000038">
    <property type="protein sequence ID" value="PPQ32515.1"/>
    <property type="molecule type" value="Genomic_DNA"/>
</dbReference>
<keyword evidence="3 8" id="KW-0808">Transferase</keyword>
<dbReference type="SUPFAM" id="SSF53448">
    <property type="entry name" value="Nucleotide-diphospho-sugar transferases"/>
    <property type="match status" value="1"/>
</dbReference>